<dbReference type="Pfam" id="PF18202">
    <property type="entry name" value="TQ"/>
    <property type="match status" value="2"/>
</dbReference>
<name>R3WPA5_9ENTE</name>
<evidence type="ECO:0000259" key="6">
    <source>
        <dbReference type="Pfam" id="PF17802"/>
    </source>
</evidence>
<evidence type="ECO:0000256" key="2">
    <source>
        <dbReference type="ARBA" id="ARBA00022525"/>
    </source>
</evidence>
<keyword evidence="5" id="KW-1133">Transmembrane helix</keyword>
<evidence type="ECO:0000256" key="3">
    <source>
        <dbReference type="ARBA" id="ARBA00022729"/>
    </source>
</evidence>
<organism evidence="8 9">
    <name type="scientific">Enterococcus caccae ATCC BAA-1240</name>
    <dbReference type="NCBI Taxonomy" id="1158612"/>
    <lineage>
        <taxon>Bacteria</taxon>
        <taxon>Bacillati</taxon>
        <taxon>Bacillota</taxon>
        <taxon>Bacilli</taxon>
        <taxon>Lactobacillales</taxon>
        <taxon>Enterococcaceae</taxon>
        <taxon>Enterococcus</taxon>
    </lineage>
</organism>
<dbReference type="Pfam" id="PF17802">
    <property type="entry name" value="SpaA"/>
    <property type="match status" value="3"/>
</dbReference>
<feature type="region of interest" description="Disordered" evidence="4">
    <location>
        <begin position="663"/>
        <end position="693"/>
    </location>
</feature>
<keyword evidence="5" id="KW-0472">Membrane</keyword>
<evidence type="ECO:0000313" key="8">
    <source>
        <dbReference type="EMBL" id="EOL43670.1"/>
    </source>
</evidence>
<feature type="domain" description="SpaA-like prealbumin fold" evidence="6">
    <location>
        <begin position="298"/>
        <end position="361"/>
    </location>
</feature>
<dbReference type="Gene3D" id="2.60.40.3930">
    <property type="match status" value="2"/>
</dbReference>
<feature type="domain" description="T-Q ester bond containing" evidence="7">
    <location>
        <begin position="420"/>
        <end position="538"/>
    </location>
</feature>
<feature type="domain" description="SpaA-like prealbumin fold" evidence="6">
    <location>
        <begin position="176"/>
        <end position="273"/>
    </location>
</feature>
<reference evidence="8 9" key="1">
    <citation type="submission" date="2013-02" db="EMBL/GenBank/DDBJ databases">
        <title>The Genome Sequence of Enterococcus caccae BAA-1240.</title>
        <authorList>
            <consortium name="The Broad Institute Genome Sequencing Platform"/>
            <consortium name="The Broad Institute Genome Sequencing Center for Infectious Disease"/>
            <person name="Earl A.M."/>
            <person name="Gilmore M.S."/>
            <person name="Lebreton F."/>
            <person name="Walker B."/>
            <person name="Young S.K."/>
            <person name="Zeng Q."/>
            <person name="Gargeya S."/>
            <person name="Fitzgerald M."/>
            <person name="Haas B."/>
            <person name="Abouelleil A."/>
            <person name="Alvarado L."/>
            <person name="Arachchi H.M."/>
            <person name="Berlin A.M."/>
            <person name="Chapman S.B."/>
            <person name="Dewar J."/>
            <person name="Goldberg J."/>
            <person name="Griggs A."/>
            <person name="Gujja S."/>
            <person name="Hansen M."/>
            <person name="Howarth C."/>
            <person name="Imamovic A."/>
            <person name="Larimer J."/>
            <person name="McCowan C."/>
            <person name="Murphy C."/>
            <person name="Neiman D."/>
            <person name="Pearson M."/>
            <person name="Priest M."/>
            <person name="Roberts A."/>
            <person name="Saif S."/>
            <person name="Shea T."/>
            <person name="Sisk P."/>
            <person name="Sykes S."/>
            <person name="Wortman J."/>
            <person name="Nusbaum C."/>
            <person name="Birren B."/>
        </authorList>
    </citation>
    <scope>NUCLEOTIDE SEQUENCE [LARGE SCALE GENOMIC DNA]</scope>
    <source>
        <strain evidence="8 9">ATCC BAA-1240</strain>
    </source>
</reference>
<feature type="transmembrane region" description="Helical" evidence="5">
    <location>
        <begin position="702"/>
        <end position="721"/>
    </location>
</feature>
<sequence>MIKNVPHGTVIQAKEVFVPSPYVLASAVGESDVVEGTIQAGETITLTQKNSQAIGQIILDKSGELTGKDLWNGQYSLAGNIFEIRKESEEGEIIQTITTDENGHAATEKNLPLGTYVVTEKQASNGFANTFKPVTVEINYVNQTTAVVVENTEGKNKEVIGSATLTKEDAETGNESQGRATLQGAQYALLYEDGTPVKWTDAFAPVLVSGTKVEEEAIIIQIDDENLTISVDHLALGKYKWQEITAPEGYQRDKEIPFEITYKDQHTEVVAMDQVSKEQVIKFNLDGFKYVDSKSGGTKTGYNGIEFSLAPLENTKGETQKSVTETDKNGYDGYWNFTNVAYGDYVLKEENTPPGYKAIKDLFIHSTYNQETDEYQFTITEDGQKEPLKVTTIPAEEIHQGSSIISLGKLFLTNNLVRVPEIRTLATVDGEKTFTPNQETPMQDKISISGLYEKEAYTNKIKLWRIQDNDYENAAIVFETENDFVADAEEIEQVIDTFVDTINDDEKTKYVWTEELYDEEGNKVAEHIDLENEEQTVRPILPGTPTIETLFITKDNQKEFNPTKNLTLIDKVKATVPKKDVGNTFYYVTEFHKVDKEGNVTVLYTYESERKAETETFEFEVIFDYQANMIQDGEKIVATHIAYSDKEKTKEYVKHFDLTNEKQTLTGKTPNVPESPEQPTTPTSPNMPGKLPQTSGALGNKAILVTFVGVFIASIAAIAYTKKKKGIKK</sequence>
<evidence type="ECO:0008006" key="10">
    <source>
        <dbReference type="Google" id="ProtNLM"/>
    </source>
</evidence>
<dbReference type="EMBL" id="AJAU01000022">
    <property type="protein sequence ID" value="EOL43670.1"/>
    <property type="molecule type" value="Genomic_DNA"/>
</dbReference>
<evidence type="ECO:0000313" key="9">
    <source>
        <dbReference type="Proteomes" id="UP000013840"/>
    </source>
</evidence>
<dbReference type="PATRIC" id="fig|1158612.3.peg.2968"/>
<keyword evidence="2" id="KW-0964">Secreted</keyword>
<feature type="domain" description="SpaA-like prealbumin fold" evidence="6">
    <location>
        <begin position="73"/>
        <end position="152"/>
    </location>
</feature>
<dbReference type="AlphaFoldDB" id="R3WPA5"/>
<dbReference type="InterPro" id="IPR041033">
    <property type="entry name" value="SpaA_PFL_dom_1"/>
</dbReference>
<dbReference type="PANTHER" id="PTHR36108:SF13">
    <property type="entry name" value="COLOSSIN-B-RELATED"/>
    <property type="match status" value="1"/>
</dbReference>
<dbReference type="Proteomes" id="UP000013840">
    <property type="component" value="Unassembled WGS sequence"/>
</dbReference>
<protein>
    <recommendedName>
        <fullName evidence="10">LPXTG-domain-containing protein cell wall anchor domain</fullName>
    </recommendedName>
</protein>
<keyword evidence="3" id="KW-0732">Signal</keyword>
<dbReference type="eggNOG" id="COG4932">
    <property type="taxonomic scope" value="Bacteria"/>
</dbReference>
<evidence type="ECO:0000259" key="7">
    <source>
        <dbReference type="Pfam" id="PF18202"/>
    </source>
</evidence>
<comment type="caution">
    <text evidence="8">The sequence shown here is derived from an EMBL/GenBank/DDBJ whole genome shotgun (WGS) entry which is preliminary data.</text>
</comment>
<feature type="domain" description="T-Q ester bond containing" evidence="7">
    <location>
        <begin position="545"/>
        <end position="666"/>
    </location>
</feature>
<dbReference type="PANTHER" id="PTHR36108">
    <property type="entry name" value="COLOSSIN-B-RELATED"/>
    <property type="match status" value="1"/>
</dbReference>
<evidence type="ECO:0000256" key="5">
    <source>
        <dbReference type="SAM" id="Phobius"/>
    </source>
</evidence>
<feature type="compositionally biased region" description="Low complexity" evidence="4">
    <location>
        <begin position="674"/>
        <end position="684"/>
    </location>
</feature>
<keyword evidence="9" id="KW-1185">Reference proteome</keyword>
<dbReference type="STRING" id="317735.RU98_GL000174"/>
<evidence type="ECO:0000256" key="1">
    <source>
        <dbReference type="ARBA" id="ARBA00007257"/>
    </source>
</evidence>
<accession>R3WPA5</accession>
<dbReference type="InterPro" id="IPR041100">
    <property type="entry name" value="TQ"/>
</dbReference>
<dbReference type="Gene3D" id="2.60.40.10">
    <property type="entry name" value="Immunoglobulins"/>
    <property type="match status" value="3"/>
</dbReference>
<keyword evidence="5" id="KW-0812">Transmembrane</keyword>
<comment type="similarity">
    <text evidence="1">Belongs to the serine-aspartate repeat-containing protein (SDr) family.</text>
</comment>
<dbReference type="InterPro" id="IPR013783">
    <property type="entry name" value="Ig-like_fold"/>
</dbReference>
<gene>
    <name evidence="8" type="ORF">UC7_03000</name>
</gene>
<proteinExistence type="inferred from homology"/>
<evidence type="ECO:0000256" key="4">
    <source>
        <dbReference type="SAM" id="MobiDB-lite"/>
    </source>
</evidence>